<keyword evidence="3" id="KW-0732">Signal</keyword>
<proteinExistence type="predicted"/>
<keyword evidence="2" id="KW-0812">Transmembrane</keyword>
<gene>
    <name evidence="4" type="ORF">PG999_012981</name>
</gene>
<keyword evidence="2" id="KW-1133">Transmembrane helix</keyword>
<dbReference type="AlphaFoldDB" id="A0AAW0QAI6"/>
<feature type="region of interest" description="Disordered" evidence="1">
    <location>
        <begin position="51"/>
        <end position="92"/>
    </location>
</feature>
<dbReference type="Proteomes" id="UP001392437">
    <property type="component" value="Unassembled WGS sequence"/>
</dbReference>
<evidence type="ECO:0000313" key="5">
    <source>
        <dbReference type="Proteomes" id="UP001392437"/>
    </source>
</evidence>
<organism evidence="4 5">
    <name type="scientific">Apiospora kogelbergensis</name>
    <dbReference type="NCBI Taxonomy" id="1337665"/>
    <lineage>
        <taxon>Eukaryota</taxon>
        <taxon>Fungi</taxon>
        <taxon>Dikarya</taxon>
        <taxon>Ascomycota</taxon>
        <taxon>Pezizomycotina</taxon>
        <taxon>Sordariomycetes</taxon>
        <taxon>Xylariomycetidae</taxon>
        <taxon>Amphisphaeriales</taxon>
        <taxon>Apiosporaceae</taxon>
        <taxon>Apiospora</taxon>
    </lineage>
</organism>
<sequence>MHASKLLVGALLSNAAVLAAPTTQGKGQSTEISYEVDLDLMNAIYQLAYGSEEPKPAGPVTSKKNSLEGYSEPSSEGYSKLPKRNTEDLQKRRNPLVTVGKVAVGVAAAPVVLTVGAVAALLRLVSRV</sequence>
<comment type="caution">
    <text evidence="4">The sequence shown here is derived from an EMBL/GenBank/DDBJ whole genome shotgun (WGS) entry which is preliminary data.</text>
</comment>
<accession>A0AAW0QAI6</accession>
<name>A0AAW0QAI6_9PEZI</name>
<feature type="signal peptide" evidence="3">
    <location>
        <begin position="1"/>
        <end position="19"/>
    </location>
</feature>
<keyword evidence="2" id="KW-0472">Membrane</keyword>
<feature type="compositionally biased region" description="Low complexity" evidence="1">
    <location>
        <begin position="67"/>
        <end position="79"/>
    </location>
</feature>
<evidence type="ECO:0000313" key="4">
    <source>
        <dbReference type="EMBL" id="KAK8097037.1"/>
    </source>
</evidence>
<evidence type="ECO:0000256" key="3">
    <source>
        <dbReference type="SAM" id="SignalP"/>
    </source>
</evidence>
<keyword evidence="5" id="KW-1185">Reference proteome</keyword>
<evidence type="ECO:0000256" key="2">
    <source>
        <dbReference type="SAM" id="Phobius"/>
    </source>
</evidence>
<reference evidence="4 5" key="1">
    <citation type="submission" date="2023-01" db="EMBL/GenBank/DDBJ databases">
        <title>Analysis of 21 Apiospora genomes using comparative genomics revels a genus with tremendous synthesis potential of carbohydrate active enzymes and secondary metabolites.</title>
        <authorList>
            <person name="Sorensen T."/>
        </authorList>
    </citation>
    <scope>NUCLEOTIDE SEQUENCE [LARGE SCALE GENOMIC DNA]</scope>
    <source>
        <strain evidence="4 5">CBS 117206</strain>
    </source>
</reference>
<evidence type="ECO:0000256" key="1">
    <source>
        <dbReference type="SAM" id="MobiDB-lite"/>
    </source>
</evidence>
<feature type="transmembrane region" description="Helical" evidence="2">
    <location>
        <begin position="102"/>
        <end position="125"/>
    </location>
</feature>
<feature type="chain" id="PRO_5043777062" evidence="3">
    <location>
        <begin position="20"/>
        <end position="128"/>
    </location>
</feature>
<protein>
    <submittedName>
        <fullName evidence="4">Uncharacterized protein</fullName>
    </submittedName>
</protein>
<dbReference type="EMBL" id="JAQQWP010000010">
    <property type="protein sequence ID" value="KAK8097037.1"/>
    <property type="molecule type" value="Genomic_DNA"/>
</dbReference>